<keyword evidence="5" id="KW-1185">Reference proteome</keyword>
<evidence type="ECO:0000259" key="3">
    <source>
        <dbReference type="Pfam" id="PF23354"/>
    </source>
</evidence>
<dbReference type="InterPro" id="IPR036127">
    <property type="entry name" value="CcmE-like_sf"/>
</dbReference>
<reference evidence="4 5" key="1">
    <citation type="submission" date="2015-12" db="EMBL/GenBank/DDBJ databases">
        <title>Dictyostelia acquired genes for synthesis and detection of signals that induce cell-type specialization by lateral gene transfer from prokaryotes.</title>
        <authorList>
            <person name="Gloeckner G."/>
            <person name="Schaap P."/>
        </authorList>
    </citation>
    <scope>NUCLEOTIDE SEQUENCE [LARGE SCALE GENOMIC DNA]</scope>
    <source>
        <strain evidence="4 5">TK</strain>
    </source>
</reference>
<dbReference type="Gene3D" id="2.40.50.140">
    <property type="entry name" value="Nucleic acid-binding proteins"/>
    <property type="match status" value="1"/>
</dbReference>
<dbReference type="InterPro" id="IPR021717">
    <property type="entry name" value="Nucleoporin_Nup160"/>
</dbReference>
<dbReference type="InParanoid" id="A0A152A8A5"/>
<accession>A0A152A8A5</accession>
<keyword evidence="2" id="KW-0472">Membrane</keyword>
<comment type="subcellular location">
    <subcellularLocation>
        <location evidence="1">Membrane</location>
    </subcellularLocation>
</comment>
<dbReference type="Proteomes" id="UP000076078">
    <property type="component" value="Unassembled WGS sequence"/>
</dbReference>
<comment type="caution">
    <text evidence="4">The sequence shown here is derived from an EMBL/GenBank/DDBJ whole genome shotgun (WGS) entry which is preliminary data.</text>
</comment>
<dbReference type="GO" id="GO:0017056">
    <property type="term" value="F:structural constituent of nuclear pore"/>
    <property type="evidence" value="ECO:0007669"/>
    <property type="project" value="TreeGrafter"/>
</dbReference>
<sequence>MNIDEPLQQQNEQQNVDTTLNNLNIKLCEIPLKSFSGNSPIYKEFTIPSSSYYSNSRETQEEPYFKSGGYSYKQNKNRYILWRINGSSLELSEYQLTQTLTENSIRLNFQNTLIKSSEIGFFETSQYLVVSLITSNKTFYRFLFPHPNENVLKVGIKRKNDSDSLKSIFSSISLSDLDNSYSKIRNIVPDQFTITSIRFWQGNYMAIGSTDSGTYWIELSDFRCSGELSCRQRSEVSKSSFFSSFFKSKHEQVIDLQISNSQALDANNYLLFILTGDCHLKILSSRDRTQYRDLTLDFESWKGHSVTLEQVRDCKMKVKTLGDNHYLFVFYIELVDESIFSFYTLNDPTGASNDFSWQLEKLSFSKQVHLTDFQLHNNQLHTLWNNSESEDFKETGNQLSYKYLNWTLSDQDNMEMNQFYEAFMSPPLIRSLVATPLEEEEIKDYFLERLFQRSQFTGNSIVEALRIYKTNFNYDPDLSLEVQTLDSLNDKISNIIQSNPGSNASAIRQGEWEEFYSLCVRNQLEELQGTGIFIHTDQEVNSNTTNNNSLIFLIKKNELSLMKPTSLETLYQVDEFHSKTDLHKTITSPDILNMLDCIELIAQGYNHSDFSPLELELSTEKVSETILNQCNLLLQSPDFINRFQSSFGKIHEPLHIVENILIRLEAEFIPKNGSSIQIRKQMGNSSPPGQGGPEYWSGDTFIDILSSSFEANIKSKFQNLIAITLILQCCTSLQSTLINVQIDQTFFHLYNQSLTLLSQYFLLNWSTTQIYHRVIDESTLTLDEINLNSQSQSQSETIIYHLLKIHISQFSSNSLETPIHELINLNISKLLLVLCSHKNLFPLATFLVEQHQFTQLQHLLAMVLHTQNGVPSMELAKYHYLHGICQVNFGDYDQAYKSLLRGVEGLNQPDLIRICSLSSESLVERLFTEHPIDQENSSESYLTLQYILKSIKLFEQKQQNDYIIQLSIHAIDFIYEKIEDIKPKELVQTRLEQLSSLLFKCALESGKYQYAFEAANMNPTTTGSEEYLKKLVIHLSQNNKIQELYTLPFKPYFVERHLITLSKSQDIYVKPDYYMILYGFYIQRANYQGAASVLYEKATRILTESHSVINNHIDSDMVVSGRLELLSLTIASLKLLDPSNRYLQLDNSTSSSTSKEKRKLNSEFDQMSLNSDSKKSNYKAIRIIWITEIQREYIYLLSYRYLLQVDPKTSDTITEGQLLEGLIQNSLYDRALTLGIAFDFDLSAIFESMALKCLQLRQPSTLVNINNIGFECSDYLHLSDPSTIAWEVLKNYLERYDQPETDLDCLSISKLLSLTKSNNTPDHRYKVYGIVSKGTLEDLNTGIKFQIHDESNCLLTVISMKKVPLFFEEGSKLVVEGTLDKNQFIASKVLCKRGQSRYHEAVADRILSSGSANSLPNWLAQWFLNGRADVLFKLYFKHSRILEAFGVLQDLFATAKTYTSTNRPVPFNIPYNIIDQFLQETQEILQNSMSQDEKLKRSYNTTMDLINSHLKSIINK</sequence>
<evidence type="ECO:0000256" key="1">
    <source>
        <dbReference type="ARBA" id="ARBA00004370"/>
    </source>
</evidence>
<dbReference type="InterPro" id="IPR012340">
    <property type="entry name" value="NA-bd_OB-fold"/>
</dbReference>
<feature type="domain" description="NUP160 middle TPR" evidence="3">
    <location>
        <begin position="840"/>
        <end position="1108"/>
    </location>
</feature>
<dbReference type="GO" id="GO:0005643">
    <property type="term" value="C:nuclear pore"/>
    <property type="evidence" value="ECO:0007669"/>
    <property type="project" value="TreeGrafter"/>
</dbReference>
<dbReference type="PANTHER" id="PTHR21286:SF0">
    <property type="entry name" value="NUCLEAR PORE COMPLEX PROTEIN NUP160"/>
    <property type="match status" value="1"/>
</dbReference>
<evidence type="ECO:0000313" key="4">
    <source>
        <dbReference type="EMBL" id="KYR02463.1"/>
    </source>
</evidence>
<dbReference type="GO" id="GO:0020037">
    <property type="term" value="F:heme binding"/>
    <property type="evidence" value="ECO:0007669"/>
    <property type="project" value="InterPro"/>
</dbReference>
<evidence type="ECO:0000313" key="5">
    <source>
        <dbReference type="Proteomes" id="UP000076078"/>
    </source>
</evidence>
<dbReference type="Pfam" id="PF03100">
    <property type="entry name" value="CcmE"/>
    <property type="match status" value="1"/>
</dbReference>
<dbReference type="GO" id="GO:0017004">
    <property type="term" value="P:cytochrome complex assembly"/>
    <property type="evidence" value="ECO:0007669"/>
    <property type="project" value="InterPro"/>
</dbReference>
<dbReference type="SUPFAM" id="SSF82093">
    <property type="entry name" value="Heme chaperone CcmE"/>
    <property type="match status" value="1"/>
</dbReference>
<evidence type="ECO:0000256" key="2">
    <source>
        <dbReference type="ARBA" id="ARBA00023136"/>
    </source>
</evidence>
<dbReference type="InterPro" id="IPR056535">
    <property type="entry name" value="TPR_NUP160_M"/>
</dbReference>
<dbReference type="Pfam" id="PF23354">
    <property type="entry name" value="TPR_NUP160_120_M"/>
    <property type="match status" value="1"/>
</dbReference>
<name>A0A152A8A5_TIELA</name>
<dbReference type="GO" id="GO:0005886">
    <property type="term" value="C:plasma membrane"/>
    <property type="evidence" value="ECO:0007669"/>
    <property type="project" value="InterPro"/>
</dbReference>
<dbReference type="STRING" id="361077.A0A152A8A5"/>
<dbReference type="PANTHER" id="PTHR21286">
    <property type="entry name" value="NUCLEAR PORE COMPLEX PROTEIN NUP160"/>
    <property type="match status" value="1"/>
</dbReference>
<dbReference type="OrthoDB" id="67716at2759"/>
<dbReference type="FunCoup" id="A0A152A8A5">
    <property type="interactions" value="230"/>
</dbReference>
<dbReference type="EMBL" id="LODT01000004">
    <property type="protein sequence ID" value="KYR02463.1"/>
    <property type="molecule type" value="Genomic_DNA"/>
</dbReference>
<protein>
    <submittedName>
        <fullName evidence="4">Putative nucleoporin</fullName>
    </submittedName>
</protein>
<dbReference type="GO" id="GO:0017003">
    <property type="term" value="P:protein-heme linkage"/>
    <property type="evidence" value="ECO:0007669"/>
    <property type="project" value="InterPro"/>
</dbReference>
<dbReference type="OMA" id="ESHFQFY"/>
<proteinExistence type="predicted"/>
<dbReference type="InterPro" id="IPR004329">
    <property type="entry name" value="CcmE"/>
</dbReference>
<gene>
    <name evidence="4" type="ORF">DLAC_01304</name>
</gene>
<organism evidence="4 5">
    <name type="scientific">Tieghemostelium lacteum</name>
    <name type="common">Slime mold</name>
    <name type="synonym">Dictyostelium lacteum</name>
    <dbReference type="NCBI Taxonomy" id="361077"/>
    <lineage>
        <taxon>Eukaryota</taxon>
        <taxon>Amoebozoa</taxon>
        <taxon>Evosea</taxon>
        <taxon>Eumycetozoa</taxon>
        <taxon>Dictyostelia</taxon>
        <taxon>Dictyosteliales</taxon>
        <taxon>Raperosteliaceae</taxon>
        <taxon>Tieghemostelium</taxon>
    </lineage>
</organism>